<proteinExistence type="predicted"/>
<sequence length="168" mass="18483">MPMGKTGKASGKPACQLLFSEALHQQKHPLVEDPPLHPHITSNMAEGTQGASMDRILQEISAVGRKLEGMDSAMVALTAETRSMHLEIAGFQSQISGLDERVTTVETQVASWTNRDQELLHLCSKLTDLEDRSRRNNIHLLGFPEGIKGRGHTLLTPGHTPQANRYNI</sequence>
<dbReference type="EMBL" id="JANPWB010000003">
    <property type="protein sequence ID" value="KAJ1203854.1"/>
    <property type="molecule type" value="Genomic_DNA"/>
</dbReference>
<gene>
    <name evidence="1" type="ORF">NDU88_007635</name>
</gene>
<organism evidence="1 2">
    <name type="scientific">Pleurodeles waltl</name>
    <name type="common">Iberian ribbed newt</name>
    <dbReference type="NCBI Taxonomy" id="8319"/>
    <lineage>
        <taxon>Eukaryota</taxon>
        <taxon>Metazoa</taxon>
        <taxon>Chordata</taxon>
        <taxon>Craniata</taxon>
        <taxon>Vertebrata</taxon>
        <taxon>Euteleostomi</taxon>
        <taxon>Amphibia</taxon>
        <taxon>Batrachia</taxon>
        <taxon>Caudata</taxon>
        <taxon>Salamandroidea</taxon>
        <taxon>Salamandridae</taxon>
        <taxon>Pleurodelinae</taxon>
        <taxon>Pleurodeles</taxon>
    </lineage>
</organism>
<dbReference type="Proteomes" id="UP001066276">
    <property type="component" value="Chromosome 2_1"/>
</dbReference>
<dbReference type="AlphaFoldDB" id="A0AAV7VQA9"/>
<comment type="caution">
    <text evidence="1">The sequence shown here is derived from an EMBL/GenBank/DDBJ whole genome shotgun (WGS) entry which is preliminary data.</text>
</comment>
<protein>
    <submittedName>
        <fullName evidence="1">Uncharacterized protein</fullName>
    </submittedName>
</protein>
<evidence type="ECO:0000313" key="1">
    <source>
        <dbReference type="EMBL" id="KAJ1203854.1"/>
    </source>
</evidence>
<dbReference type="Gene3D" id="1.20.5.340">
    <property type="match status" value="1"/>
</dbReference>
<keyword evidence="2" id="KW-1185">Reference proteome</keyword>
<evidence type="ECO:0000313" key="2">
    <source>
        <dbReference type="Proteomes" id="UP001066276"/>
    </source>
</evidence>
<accession>A0AAV7VQA9</accession>
<name>A0AAV7VQA9_PLEWA</name>
<reference evidence="1" key="1">
    <citation type="journal article" date="2022" name="bioRxiv">
        <title>Sequencing and chromosome-scale assembly of the giantPleurodeles waltlgenome.</title>
        <authorList>
            <person name="Brown T."/>
            <person name="Elewa A."/>
            <person name="Iarovenko S."/>
            <person name="Subramanian E."/>
            <person name="Araus A.J."/>
            <person name="Petzold A."/>
            <person name="Susuki M."/>
            <person name="Suzuki K.-i.T."/>
            <person name="Hayashi T."/>
            <person name="Toyoda A."/>
            <person name="Oliveira C."/>
            <person name="Osipova E."/>
            <person name="Leigh N.D."/>
            <person name="Simon A."/>
            <person name="Yun M.H."/>
        </authorList>
    </citation>
    <scope>NUCLEOTIDE SEQUENCE</scope>
    <source>
        <strain evidence="1">20211129_DDA</strain>
        <tissue evidence="1">Liver</tissue>
    </source>
</reference>